<keyword evidence="3" id="KW-1185">Reference proteome</keyword>
<organism evidence="2 3">
    <name type="scientific">Mesorhizobium prunaredense</name>
    <dbReference type="NCBI Taxonomy" id="1631249"/>
    <lineage>
        <taxon>Bacteria</taxon>
        <taxon>Pseudomonadati</taxon>
        <taxon>Pseudomonadota</taxon>
        <taxon>Alphaproteobacteria</taxon>
        <taxon>Hyphomicrobiales</taxon>
        <taxon>Phyllobacteriaceae</taxon>
        <taxon>Mesorhizobium</taxon>
    </lineage>
</organism>
<dbReference type="AlphaFoldDB" id="A0A1R3VGP0"/>
<feature type="compositionally biased region" description="Pro residues" evidence="1">
    <location>
        <begin position="1"/>
        <end position="11"/>
    </location>
</feature>
<evidence type="ECO:0000313" key="2">
    <source>
        <dbReference type="EMBL" id="SIT59095.1"/>
    </source>
</evidence>
<dbReference type="STRING" id="1631249.BQ8794_70025"/>
<sequence>MQPCPSLPAPLPDGDEKHRADGWGGPSGRRKHHRDLIQADVSAKSGVAQMGSIASDVVLTFGPPLGSRGKDAL</sequence>
<dbReference type="EMBL" id="FTPD01000067">
    <property type="protein sequence ID" value="SIT59095.1"/>
    <property type="molecule type" value="Genomic_DNA"/>
</dbReference>
<accession>A0A1R3VGP0</accession>
<dbReference type="Proteomes" id="UP000188388">
    <property type="component" value="Unassembled WGS sequence"/>
</dbReference>
<evidence type="ECO:0000256" key="1">
    <source>
        <dbReference type="SAM" id="MobiDB-lite"/>
    </source>
</evidence>
<proteinExistence type="predicted"/>
<evidence type="ECO:0000313" key="3">
    <source>
        <dbReference type="Proteomes" id="UP000188388"/>
    </source>
</evidence>
<protein>
    <submittedName>
        <fullName evidence="2">Uncharacterized protein</fullName>
    </submittedName>
</protein>
<feature type="region of interest" description="Disordered" evidence="1">
    <location>
        <begin position="1"/>
        <end position="33"/>
    </location>
</feature>
<gene>
    <name evidence="2" type="ORF">BQ8794_70025</name>
</gene>
<reference evidence="3" key="1">
    <citation type="submission" date="2017-01" db="EMBL/GenBank/DDBJ databases">
        <authorList>
            <person name="Brunel B."/>
        </authorList>
    </citation>
    <scope>NUCLEOTIDE SEQUENCE [LARGE SCALE GENOMIC DNA]</scope>
</reference>
<name>A0A1R3VGP0_9HYPH</name>